<proteinExistence type="inferred from homology"/>
<dbReference type="InterPro" id="IPR042047">
    <property type="entry name" value="SleB_dom1"/>
</dbReference>
<evidence type="ECO:0000259" key="10">
    <source>
        <dbReference type="Pfam" id="PF01471"/>
    </source>
</evidence>
<evidence type="ECO:0000256" key="6">
    <source>
        <dbReference type="ARBA" id="ARBA00022969"/>
    </source>
</evidence>
<gene>
    <name evidence="12" type="primary">sleB</name>
    <name evidence="12" type="ORF">H9892_00360</name>
</gene>
<dbReference type="Proteomes" id="UP000823990">
    <property type="component" value="Unassembled WGS sequence"/>
</dbReference>
<dbReference type="InterPro" id="IPR011105">
    <property type="entry name" value="Cell_wall_hydrolase_SleB"/>
</dbReference>
<dbReference type="GO" id="GO:0016787">
    <property type="term" value="F:hydrolase activity"/>
    <property type="evidence" value="ECO:0007669"/>
    <property type="project" value="UniProtKB-KW"/>
</dbReference>
<evidence type="ECO:0000256" key="8">
    <source>
        <dbReference type="NCBIfam" id="TIGR02869"/>
    </source>
</evidence>
<evidence type="ECO:0000256" key="5">
    <source>
        <dbReference type="ARBA" id="ARBA00022801"/>
    </source>
</evidence>
<comment type="similarity">
    <text evidence="1">Belongs to the SleB family.</text>
</comment>
<evidence type="ECO:0000256" key="1">
    <source>
        <dbReference type="ARBA" id="ARBA00007010"/>
    </source>
</evidence>
<evidence type="ECO:0000256" key="4">
    <source>
        <dbReference type="ARBA" id="ARBA00022729"/>
    </source>
</evidence>
<dbReference type="GO" id="GO:0009847">
    <property type="term" value="P:spore germination"/>
    <property type="evidence" value="ECO:0007669"/>
    <property type="project" value="UniProtKB-UniRule"/>
</dbReference>
<dbReference type="NCBIfam" id="TIGR02869">
    <property type="entry name" value="spore_SleB"/>
    <property type="match status" value="1"/>
</dbReference>
<evidence type="ECO:0000313" key="12">
    <source>
        <dbReference type="EMBL" id="HIW01783.1"/>
    </source>
</evidence>
<feature type="chain" id="PRO_5038778017" description="Spore cortex-lytic enzyme" evidence="9">
    <location>
        <begin position="20"/>
        <end position="230"/>
    </location>
</feature>
<evidence type="ECO:0000256" key="7">
    <source>
        <dbReference type="ARBA" id="ARBA00023316"/>
    </source>
</evidence>
<name>A0A9D1Q073_9FIRM</name>
<keyword evidence="4 9" id="KW-0732">Signal</keyword>
<keyword evidence="6" id="KW-0749">Sporulation</keyword>
<dbReference type="EMBL" id="DXHS01000008">
    <property type="protein sequence ID" value="HIW01783.1"/>
    <property type="molecule type" value="Genomic_DNA"/>
</dbReference>
<dbReference type="Pfam" id="PF07486">
    <property type="entry name" value="Hydrolase_2"/>
    <property type="match status" value="1"/>
</dbReference>
<evidence type="ECO:0000256" key="2">
    <source>
        <dbReference type="ARBA" id="ARBA00018364"/>
    </source>
</evidence>
<dbReference type="InterPro" id="IPR036366">
    <property type="entry name" value="PGBDSf"/>
</dbReference>
<dbReference type="AlphaFoldDB" id="A0A9D1Q073"/>
<keyword evidence="3" id="KW-0309">Germination</keyword>
<reference evidence="12" key="2">
    <citation type="submission" date="2021-04" db="EMBL/GenBank/DDBJ databases">
        <authorList>
            <person name="Gilroy R."/>
        </authorList>
    </citation>
    <scope>NUCLEOTIDE SEQUENCE</scope>
    <source>
        <strain evidence="12">12435</strain>
    </source>
</reference>
<protein>
    <recommendedName>
        <fullName evidence="2 8">Spore cortex-lytic enzyme</fullName>
    </recommendedName>
</protein>
<feature type="signal peptide" evidence="9">
    <location>
        <begin position="1"/>
        <end position="19"/>
    </location>
</feature>
<dbReference type="Pfam" id="PF01471">
    <property type="entry name" value="PG_binding_1"/>
    <property type="match status" value="1"/>
</dbReference>
<feature type="domain" description="Cell wall hydrolase SleB" evidence="11">
    <location>
        <begin position="130"/>
        <end position="228"/>
    </location>
</feature>
<dbReference type="GO" id="GO:0030435">
    <property type="term" value="P:sporulation resulting in formation of a cellular spore"/>
    <property type="evidence" value="ECO:0007669"/>
    <property type="project" value="UniProtKB-KW"/>
</dbReference>
<organism evidence="12 13">
    <name type="scientific">Candidatus Protoclostridium stercorigallinarum</name>
    <dbReference type="NCBI Taxonomy" id="2838741"/>
    <lineage>
        <taxon>Bacteria</taxon>
        <taxon>Bacillati</taxon>
        <taxon>Bacillota</taxon>
        <taxon>Clostridia</taxon>
        <taxon>Candidatus Protoclostridium</taxon>
    </lineage>
</organism>
<dbReference type="InterPro" id="IPR036365">
    <property type="entry name" value="PGBD-like_sf"/>
</dbReference>
<dbReference type="InterPro" id="IPR014224">
    <property type="entry name" value="Spore_cortex_SleB"/>
</dbReference>
<evidence type="ECO:0000259" key="11">
    <source>
        <dbReference type="Pfam" id="PF07486"/>
    </source>
</evidence>
<dbReference type="GO" id="GO:0071555">
    <property type="term" value="P:cell wall organization"/>
    <property type="evidence" value="ECO:0007669"/>
    <property type="project" value="UniProtKB-KW"/>
</dbReference>
<dbReference type="InterPro" id="IPR002477">
    <property type="entry name" value="Peptidoglycan-bd-like"/>
</dbReference>
<dbReference type="Gene3D" id="6.20.240.60">
    <property type="match status" value="1"/>
</dbReference>
<evidence type="ECO:0000313" key="13">
    <source>
        <dbReference type="Proteomes" id="UP000823990"/>
    </source>
</evidence>
<accession>A0A9D1Q073</accession>
<comment type="caution">
    <text evidence="12">The sequence shown here is derived from an EMBL/GenBank/DDBJ whole genome shotgun (WGS) entry which is preliminary data.</text>
</comment>
<dbReference type="Gene3D" id="1.10.10.2520">
    <property type="entry name" value="Cell wall hydrolase SleB, domain 1"/>
    <property type="match status" value="1"/>
</dbReference>
<dbReference type="Gene3D" id="1.10.101.10">
    <property type="entry name" value="PGBD-like superfamily/PGBD"/>
    <property type="match status" value="1"/>
</dbReference>
<reference evidence="12" key="1">
    <citation type="journal article" date="2021" name="PeerJ">
        <title>Extensive microbial diversity within the chicken gut microbiome revealed by metagenomics and culture.</title>
        <authorList>
            <person name="Gilroy R."/>
            <person name="Ravi A."/>
            <person name="Getino M."/>
            <person name="Pursley I."/>
            <person name="Horton D.L."/>
            <person name="Alikhan N.F."/>
            <person name="Baker D."/>
            <person name="Gharbi K."/>
            <person name="Hall N."/>
            <person name="Watson M."/>
            <person name="Adriaenssens E.M."/>
            <person name="Foster-Nyarko E."/>
            <person name="Jarju S."/>
            <person name="Secka A."/>
            <person name="Antonio M."/>
            <person name="Oren A."/>
            <person name="Chaudhuri R.R."/>
            <person name="La Ragione R."/>
            <person name="Hildebrand F."/>
            <person name="Pallen M.J."/>
        </authorList>
    </citation>
    <scope>NUCLEOTIDE SEQUENCE</scope>
    <source>
        <strain evidence="12">12435</strain>
    </source>
</reference>
<evidence type="ECO:0000256" key="9">
    <source>
        <dbReference type="SAM" id="SignalP"/>
    </source>
</evidence>
<keyword evidence="7" id="KW-0961">Cell wall biogenesis/degradation</keyword>
<evidence type="ECO:0000256" key="3">
    <source>
        <dbReference type="ARBA" id="ARBA00022544"/>
    </source>
</evidence>
<keyword evidence="5" id="KW-0378">Hydrolase</keyword>
<feature type="domain" description="Peptidoglycan binding-like" evidence="10">
    <location>
        <begin position="46"/>
        <end position="97"/>
    </location>
</feature>
<dbReference type="SUPFAM" id="SSF47090">
    <property type="entry name" value="PGBD-like"/>
    <property type="match status" value="1"/>
</dbReference>
<sequence>MKKAGTLLLALVIAAGAGAAAGGITAAVTDVSVTAEAANIVKGDTSANITAVQRRLKELGYYKIAVDGIWGPKTLAAVKAFQRDYGLTVDGIVGTWTERSLGITLSSSGGGYSSPDRDLLARCVYAEARGEPYTGQVAVAAVVLNRVDSPSFPDSVSGVIYQPNAFTCVNDGQINYTPDATAYSAADDALSGWDPTNGCLYYYNPATATSKWIWSLKVEITIGRHSFARG</sequence>